<sequence>MSEPFRIGKLPGVVLRRVFFNMALFELINLSQCSNKTKSLINAWNIRHLELHVNLCYDYFVRVSEFVTSNRYLTKSQQFQCNTANPVTQYLDTELSVERVLTLIERINSVFKAEIKSLKITPNGLENQMRMIIDRILNIQKAIDSCEILGNDTSINTHHLILRSFKFREIIDRIHEYQEQFSMRGIPCEILSIEHSNWFQISQLLESRVCTKIQLKRSSFESGDFNEFLREWVVGALPNLLFLSIESNYKRDMDVVMEGLEVAPDTTEFQGRPHECFSGTEQHIINGQYIRRVDGTVATFHFRETPILALSNYFIFEFALLRVDN</sequence>
<organism evidence="3">
    <name type="scientific">Caenorhabditis remanei</name>
    <name type="common">Caenorhabditis vulgaris</name>
    <dbReference type="NCBI Taxonomy" id="31234"/>
    <lineage>
        <taxon>Eukaryota</taxon>
        <taxon>Metazoa</taxon>
        <taxon>Ecdysozoa</taxon>
        <taxon>Nematoda</taxon>
        <taxon>Chromadorea</taxon>
        <taxon>Rhabditida</taxon>
        <taxon>Rhabditina</taxon>
        <taxon>Rhabditomorpha</taxon>
        <taxon>Rhabditoidea</taxon>
        <taxon>Rhabditidae</taxon>
        <taxon>Peloderinae</taxon>
        <taxon>Caenorhabditis</taxon>
    </lineage>
</organism>
<dbReference type="InterPro" id="IPR001810">
    <property type="entry name" value="F-box_dom"/>
</dbReference>
<dbReference type="InParanoid" id="E3NE32"/>
<dbReference type="Proteomes" id="UP000008281">
    <property type="component" value="Unassembled WGS sequence"/>
</dbReference>
<dbReference type="Pfam" id="PF00646">
    <property type="entry name" value="F-box"/>
    <property type="match status" value="1"/>
</dbReference>
<dbReference type="AlphaFoldDB" id="E3NE32"/>
<keyword evidence="3" id="KW-1185">Reference proteome</keyword>
<dbReference type="EMBL" id="DS268616">
    <property type="protein sequence ID" value="EFO94265.1"/>
    <property type="molecule type" value="Genomic_DNA"/>
</dbReference>
<dbReference type="PROSITE" id="PS50181">
    <property type="entry name" value="FBOX"/>
    <property type="match status" value="1"/>
</dbReference>
<dbReference type="InterPro" id="IPR012885">
    <property type="entry name" value="F-box_Sdz-33"/>
</dbReference>
<evidence type="ECO:0000313" key="3">
    <source>
        <dbReference type="Proteomes" id="UP000008281"/>
    </source>
</evidence>
<dbReference type="HOGENOM" id="CLU_931391_0_0_1"/>
<name>E3NE32_CAERE</name>
<evidence type="ECO:0000259" key="1">
    <source>
        <dbReference type="PROSITE" id="PS50181"/>
    </source>
</evidence>
<proteinExistence type="predicted"/>
<evidence type="ECO:0000313" key="2">
    <source>
        <dbReference type="EMBL" id="EFO94265.1"/>
    </source>
</evidence>
<protein>
    <recommendedName>
        <fullName evidence="1">F-box domain-containing protein</fullName>
    </recommendedName>
</protein>
<dbReference type="PANTHER" id="PTHR21503">
    <property type="entry name" value="F-BOX-CONTAINING HYPOTHETICAL PROTEIN C.ELEGANS"/>
    <property type="match status" value="1"/>
</dbReference>
<reference evidence="2" key="1">
    <citation type="submission" date="2007-07" db="EMBL/GenBank/DDBJ databases">
        <title>PCAP assembly of the Caenorhabditis remanei genome.</title>
        <authorList>
            <consortium name="The Caenorhabditis remanei Sequencing Consortium"/>
            <person name="Wilson R.K."/>
        </authorList>
    </citation>
    <scope>NUCLEOTIDE SEQUENCE [LARGE SCALE GENOMIC DNA]</scope>
    <source>
        <strain evidence="2">PB4641</strain>
    </source>
</reference>
<accession>E3NE32</accession>
<dbReference type="Pfam" id="PF07735">
    <property type="entry name" value="FBA_2"/>
    <property type="match status" value="1"/>
</dbReference>
<feature type="domain" description="F-box" evidence="1">
    <location>
        <begin position="4"/>
        <end position="51"/>
    </location>
</feature>
<gene>
    <name evidence="2" type="ORF">CRE_30175</name>
</gene>